<evidence type="ECO:0000313" key="2">
    <source>
        <dbReference type="Proteomes" id="UP001152561"/>
    </source>
</evidence>
<dbReference type="EMBL" id="JAJAGQ010000022">
    <property type="protein sequence ID" value="KAJ8529541.1"/>
    <property type="molecule type" value="Genomic_DNA"/>
</dbReference>
<reference evidence="2" key="1">
    <citation type="journal article" date="2023" name="Proc. Natl. Acad. Sci. U.S.A.">
        <title>Genomic and structural basis for evolution of tropane alkaloid biosynthesis.</title>
        <authorList>
            <person name="Wanga Y.-J."/>
            <person name="Taina T."/>
            <person name="Yua J.-Y."/>
            <person name="Lia J."/>
            <person name="Xua B."/>
            <person name="Chenc J."/>
            <person name="D'Auriad J.C."/>
            <person name="Huanga J.-P."/>
            <person name="Huanga S.-X."/>
        </authorList>
    </citation>
    <scope>NUCLEOTIDE SEQUENCE [LARGE SCALE GENOMIC DNA]</scope>
    <source>
        <strain evidence="2">cv. KIB-2019</strain>
    </source>
</reference>
<proteinExistence type="predicted"/>
<evidence type="ECO:0000313" key="1">
    <source>
        <dbReference type="EMBL" id="KAJ8529541.1"/>
    </source>
</evidence>
<gene>
    <name evidence="1" type="ORF">K7X08_036376</name>
</gene>
<keyword evidence="2" id="KW-1185">Reference proteome</keyword>
<dbReference type="Proteomes" id="UP001152561">
    <property type="component" value="Unassembled WGS sequence"/>
</dbReference>
<accession>A0A9Q1QW71</accession>
<dbReference type="AlphaFoldDB" id="A0A9Q1QW71"/>
<protein>
    <submittedName>
        <fullName evidence="1">Uncharacterized protein</fullName>
    </submittedName>
</protein>
<organism evidence="1 2">
    <name type="scientific">Anisodus acutangulus</name>
    <dbReference type="NCBI Taxonomy" id="402998"/>
    <lineage>
        <taxon>Eukaryota</taxon>
        <taxon>Viridiplantae</taxon>
        <taxon>Streptophyta</taxon>
        <taxon>Embryophyta</taxon>
        <taxon>Tracheophyta</taxon>
        <taxon>Spermatophyta</taxon>
        <taxon>Magnoliopsida</taxon>
        <taxon>eudicotyledons</taxon>
        <taxon>Gunneridae</taxon>
        <taxon>Pentapetalae</taxon>
        <taxon>asterids</taxon>
        <taxon>lamiids</taxon>
        <taxon>Solanales</taxon>
        <taxon>Solanaceae</taxon>
        <taxon>Solanoideae</taxon>
        <taxon>Hyoscyameae</taxon>
        <taxon>Anisodus</taxon>
    </lineage>
</organism>
<comment type="caution">
    <text evidence="1">The sequence shown here is derived from an EMBL/GenBank/DDBJ whole genome shotgun (WGS) entry which is preliminary data.</text>
</comment>
<name>A0A9Q1QW71_9SOLA</name>
<sequence>MRTCKFKNYVERESNVNESTLAPEKIPVRRGEVGQQVDVSGYFSCSLNGRTKAIFVELKFFYLNLSCFY</sequence>